<sequence>MTKPKRGGNNKGKNNDPIKYKNRCNKESKSTWKCNVCQGEFDKKLVETSEHTKACNAKKVSSTV</sequence>
<dbReference type="AlphaFoldDB" id="M0ZS31"/>
<keyword evidence="3" id="KW-1185">Reference proteome</keyword>
<dbReference type="PaxDb" id="4113-PGSC0003DMT400006867"/>
<reference evidence="3" key="1">
    <citation type="journal article" date="2011" name="Nature">
        <title>Genome sequence and analysis of the tuber crop potato.</title>
        <authorList>
            <consortium name="The Potato Genome Sequencing Consortium"/>
        </authorList>
    </citation>
    <scope>NUCLEOTIDE SEQUENCE [LARGE SCALE GENOMIC DNA]</scope>
    <source>
        <strain evidence="3">cv. DM1-3 516 R44</strain>
    </source>
</reference>
<proteinExistence type="predicted"/>
<evidence type="ECO:0000313" key="3">
    <source>
        <dbReference type="Proteomes" id="UP000011115"/>
    </source>
</evidence>
<organism evidence="2 3">
    <name type="scientific">Solanum tuberosum</name>
    <name type="common">Potato</name>
    <dbReference type="NCBI Taxonomy" id="4113"/>
    <lineage>
        <taxon>Eukaryota</taxon>
        <taxon>Viridiplantae</taxon>
        <taxon>Streptophyta</taxon>
        <taxon>Embryophyta</taxon>
        <taxon>Tracheophyta</taxon>
        <taxon>Spermatophyta</taxon>
        <taxon>Magnoliopsida</taxon>
        <taxon>eudicotyledons</taxon>
        <taxon>Gunneridae</taxon>
        <taxon>Pentapetalae</taxon>
        <taxon>asterids</taxon>
        <taxon>lamiids</taxon>
        <taxon>Solanales</taxon>
        <taxon>Solanaceae</taxon>
        <taxon>Solanoideae</taxon>
        <taxon>Solaneae</taxon>
        <taxon>Solanum</taxon>
    </lineage>
</organism>
<feature type="region of interest" description="Disordered" evidence="1">
    <location>
        <begin position="1"/>
        <end position="22"/>
    </location>
</feature>
<evidence type="ECO:0000313" key="2">
    <source>
        <dbReference type="EnsemblPlants" id="PGSC0003DMT400006867"/>
    </source>
</evidence>
<feature type="compositionally biased region" description="Basic and acidic residues" evidence="1">
    <location>
        <begin position="13"/>
        <end position="22"/>
    </location>
</feature>
<evidence type="ECO:0000256" key="1">
    <source>
        <dbReference type="SAM" id="MobiDB-lite"/>
    </source>
</evidence>
<dbReference type="Gramene" id="PGSC0003DMT400006867">
    <property type="protein sequence ID" value="PGSC0003DMT400006867"/>
    <property type="gene ID" value="PGSC0003DMG400002666"/>
</dbReference>
<dbReference type="HOGENOM" id="CLU_2872107_0_0_1"/>
<protein>
    <submittedName>
        <fullName evidence="2">Uncharacterized protein</fullName>
    </submittedName>
</protein>
<dbReference type="Proteomes" id="UP000011115">
    <property type="component" value="Unassembled WGS sequence"/>
</dbReference>
<reference evidence="2" key="2">
    <citation type="submission" date="2015-06" db="UniProtKB">
        <authorList>
            <consortium name="EnsemblPlants"/>
        </authorList>
    </citation>
    <scope>IDENTIFICATION</scope>
    <source>
        <strain evidence="2">DM1-3 516 R44</strain>
    </source>
</reference>
<accession>M0ZS31</accession>
<name>M0ZS31_SOLTU</name>
<dbReference type="InParanoid" id="M0ZS31"/>
<dbReference type="EnsemblPlants" id="PGSC0003DMT400006867">
    <property type="protein sequence ID" value="PGSC0003DMT400006867"/>
    <property type="gene ID" value="PGSC0003DMG400002666"/>
</dbReference>